<name>A0A6G8FKA7_9MICO</name>
<dbReference type="Gene3D" id="3.90.1200.10">
    <property type="match status" value="1"/>
</dbReference>
<keyword evidence="4" id="KW-1185">Reference proteome</keyword>
<proteinExistence type="predicted"/>
<dbReference type="KEGG" id="lins:G7067_10985"/>
<feature type="compositionally biased region" description="Acidic residues" evidence="1">
    <location>
        <begin position="375"/>
        <end position="399"/>
    </location>
</feature>
<dbReference type="InterPro" id="IPR011009">
    <property type="entry name" value="Kinase-like_dom_sf"/>
</dbReference>
<keyword evidence="3" id="KW-0808">Transferase</keyword>
<evidence type="ECO:0000259" key="2">
    <source>
        <dbReference type="Pfam" id="PF01636"/>
    </source>
</evidence>
<sequence length="410" mass="44287">MASIPFTLAALATSAVPGLVVLGTRAHGEDEEYVSAVVTDGNDEFVVRIPRTQAAEIQQSAELLSLAALNEGARSVLPFAVPESLGVTRAGDSRAVVTTFIDGGQFDIESLAEDSLLIQPLAETLAAIHNLPHQVAQQGGLPIRSATDARLQATRLIDRAEATRLLPQTIQDRWKHVVETSELWDFAPAVIHGSLDASQLRVSNDSVTGVLGWSELSVGDPAADLAWLLGAGSDVFEAVLVRYAALRDQSMLTQLHTRAALYHELEIARWLLHGVESHDDSITSDAVGMLDRLVDSVGVFGTVLGAAETGEPLSEDEVVSLLEETPEVTDHLSETAAFEALDEDRMFGIDTDFIEPLRETGEDESEASDTQLTEPIDDQLTEPIDDDDLPEAIDDEDLPEPPQFENPFQK</sequence>
<dbReference type="GO" id="GO:0016740">
    <property type="term" value="F:transferase activity"/>
    <property type="evidence" value="ECO:0007669"/>
    <property type="project" value="UniProtKB-KW"/>
</dbReference>
<evidence type="ECO:0000313" key="4">
    <source>
        <dbReference type="Proteomes" id="UP000501387"/>
    </source>
</evidence>
<dbReference type="SUPFAM" id="SSF56112">
    <property type="entry name" value="Protein kinase-like (PK-like)"/>
    <property type="match status" value="1"/>
</dbReference>
<accession>A0A6G8FKA7</accession>
<feature type="domain" description="Aminoglycoside phosphotransferase" evidence="2">
    <location>
        <begin position="35"/>
        <end position="245"/>
    </location>
</feature>
<dbReference type="InterPro" id="IPR002575">
    <property type="entry name" value="Aminoglycoside_PTrfase"/>
</dbReference>
<dbReference type="Pfam" id="PF01636">
    <property type="entry name" value="APH"/>
    <property type="match status" value="1"/>
</dbReference>
<reference evidence="3 4" key="1">
    <citation type="submission" date="2020-03" db="EMBL/GenBank/DDBJ databases">
        <title>Leucobacter sp. nov., isolated from beetles.</title>
        <authorList>
            <person name="Hyun D.-W."/>
            <person name="Bae J.-W."/>
        </authorList>
    </citation>
    <scope>NUCLEOTIDE SEQUENCE [LARGE SCALE GENOMIC DNA]</scope>
    <source>
        <strain evidence="3 4">HDW9B</strain>
    </source>
</reference>
<evidence type="ECO:0000313" key="3">
    <source>
        <dbReference type="EMBL" id="QIM16805.1"/>
    </source>
</evidence>
<organism evidence="3 4">
    <name type="scientific">Leucobacter insecticola</name>
    <dbReference type="NCBI Taxonomy" id="2714934"/>
    <lineage>
        <taxon>Bacteria</taxon>
        <taxon>Bacillati</taxon>
        <taxon>Actinomycetota</taxon>
        <taxon>Actinomycetes</taxon>
        <taxon>Micrococcales</taxon>
        <taxon>Microbacteriaceae</taxon>
        <taxon>Leucobacter</taxon>
    </lineage>
</organism>
<dbReference type="EMBL" id="CP049934">
    <property type="protein sequence ID" value="QIM16805.1"/>
    <property type="molecule type" value="Genomic_DNA"/>
</dbReference>
<gene>
    <name evidence="3" type="ORF">G7067_10985</name>
</gene>
<protein>
    <submittedName>
        <fullName evidence="3">Phosphotransferase</fullName>
    </submittedName>
</protein>
<evidence type="ECO:0000256" key="1">
    <source>
        <dbReference type="SAM" id="MobiDB-lite"/>
    </source>
</evidence>
<feature type="region of interest" description="Disordered" evidence="1">
    <location>
        <begin position="359"/>
        <end position="410"/>
    </location>
</feature>
<dbReference type="Proteomes" id="UP000501387">
    <property type="component" value="Chromosome"/>
</dbReference>
<dbReference type="AlphaFoldDB" id="A0A6G8FKA7"/>
<dbReference type="RefSeq" id="WP_166324244.1">
    <property type="nucleotide sequence ID" value="NZ_CP049934.1"/>
</dbReference>